<evidence type="ECO:0000313" key="4">
    <source>
        <dbReference type="Proteomes" id="UP001056386"/>
    </source>
</evidence>
<evidence type="ECO:0000256" key="1">
    <source>
        <dbReference type="SAM" id="MobiDB-lite"/>
    </source>
</evidence>
<keyword evidence="4" id="KW-1185">Reference proteome</keyword>
<keyword evidence="2" id="KW-0472">Membrane</keyword>
<proteinExistence type="predicted"/>
<protein>
    <submittedName>
        <fullName evidence="3">Uncharacterized protein</fullName>
    </submittedName>
</protein>
<dbReference type="RefSeq" id="WP_017424316.1">
    <property type="nucleotide sequence ID" value="NZ_CP099587.1"/>
</dbReference>
<keyword evidence="2" id="KW-0812">Transmembrane</keyword>
<accession>A0ABY5BDY3</accession>
<organism evidence="3 4">
    <name type="scientific">Burkholderia glumae</name>
    <name type="common">Pseudomonas glumae</name>
    <dbReference type="NCBI Taxonomy" id="337"/>
    <lineage>
        <taxon>Bacteria</taxon>
        <taxon>Pseudomonadati</taxon>
        <taxon>Pseudomonadota</taxon>
        <taxon>Betaproteobacteria</taxon>
        <taxon>Burkholderiales</taxon>
        <taxon>Burkholderiaceae</taxon>
        <taxon>Burkholderia</taxon>
    </lineage>
</organism>
<sequence>MTPFDYLGQLLDRAYAKNKALGFLLALLIVVVATAAAALLNQDGKSDARAIPTSTREAAPSTPRESQSGAAAPRARAPFDA</sequence>
<evidence type="ECO:0000313" key="3">
    <source>
        <dbReference type="EMBL" id="USS44651.1"/>
    </source>
</evidence>
<dbReference type="EMBL" id="CP099587">
    <property type="protein sequence ID" value="USS44651.1"/>
    <property type="molecule type" value="Genomic_DNA"/>
</dbReference>
<dbReference type="Proteomes" id="UP001056386">
    <property type="component" value="Chromosome 1"/>
</dbReference>
<name>A0ABY5BDY3_BURGL</name>
<reference evidence="3" key="1">
    <citation type="submission" date="2022-06" db="EMBL/GenBank/DDBJ databases">
        <title>Draft genome sequence of Burkholderia glumae strain GR20004 isolated from rice panicle showing bacterial panicle blight.</title>
        <authorList>
            <person name="Choi S.Y."/>
            <person name="Lee Y.H."/>
        </authorList>
    </citation>
    <scope>NUCLEOTIDE SEQUENCE</scope>
    <source>
        <strain evidence="3">GR20004</strain>
    </source>
</reference>
<feature type="compositionally biased region" description="Low complexity" evidence="1">
    <location>
        <begin position="70"/>
        <end position="81"/>
    </location>
</feature>
<gene>
    <name evidence="3" type="ORF">NFI99_23780</name>
</gene>
<evidence type="ECO:0000256" key="2">
    <source>
        <dbReference type="SAM" id="Phobius"/>
    </source>
</evidence>
<keyword evidence="2" id="KW-1133">Transmembrane helix</keyword>
<feature type="region of interest" description="Disordered" evidence="1">
    <location>
        <begin position="44"/>
        <end position="81"/>
    </location>
</feature>
<feature type="transmembrane region" description="Helical" evidence="2">
    <location>
        <begin position="20"/>
        <end position="40"/>
    </location>
</feature>